<dbReference type="EMBL" id="GBXM01070173">
    <property type="protein sequence ID" value="JAH38404.1"/>
    <property type="molecule type" value="Transcribed_RNA"/>
</dbReference>
<evidence type="ECO:0000313" key="1">
    <source>
        <dbReference type="EMBL" id="JAH38404.1"/>
    </source>
</evidence>
<accession>A0A0E9SAI1</accession>
<reference evidence="1" key="2">
    <citation type="journal article" date="2015" name="Fish Shellfish Immunol.">
        <title>Early steps in the European eel (Anguilla anguilla)-Vibrio vulnificus interaction in the gills: Role of the RtxA13 toxin.</title>
        <authorList>
            <person name="Callol A."/>
            <person name="Pajuelo D."/>
            <person name="Ebbesson L."/>
            <person name="Teles M."/>
            <person name="MacKenzie S."/>
            <person name="Amaro C."/>
        </authorList>
    </citation>
    <scope>NUCLEOTIDE SEQUENCE</scope>
</reference>
<protein>
    <submittedName>
        <fullName evidence="1">Uncharacterized protein</fullName>
    </submittedName>
</protein>
<dbReference type="AlphaFoldDB" id="A0A0E9SAI1"/>
<reference evidence="1" key="1">
    <citation type="submission" date="2014-11" db="EMBL/GenBank/DDBJ databases">
        <authorList>
            <person name="Amaro Gonzalez C."/>
        </authorList>
    </citation>
    <scope>NUCLEOTIDE SEQUENCE</scope>
</reference>
<name>A0A0E9SAI1_ANGAN</name>
<organism evidence="1">
    <name type="scientific">Anguilla anguilla</name>
    <name type="common">European freshwater eel</name>
    <name type="synonym">Muraena anguilla</name>
    <dbReference type="NCBI Taxonomy" id="7936"/>
    <lineage>
        <taxon>Eukaryota</taxon>
        <taxon>Metazoa</taxon>
        <taxon>Chordata</taxon>
        <taxon>Craniata</taxon>
        <taxon>Vertebrata</taxon>
        <taxon>Euteleostomi</taxon>
        <taxon>Actinopterygii</taxon>
        <taxon>Neopterygii</taxon>
        <taxon>Teleostei</taxon>
        <taxon>Anguilliformes</taxon>
        <taxon>Anguillidae</taxon>
        <taxon>Anguilla</taxon>
    </lineage>
</organism>
<proteinExistence type="predicted"/>
<sequence>MNESTLLRSRLKYLELLKLSGWIQLDQF</sequence>